<dbReference type="AlphaFoldDB" id="A0AAE0KXK2"/>
<dbReference type="Proteomes" id="UP001190700">
    <property type="component" value="Unassembled WGS sequence"/>
</dbReference>
<feature type="domain" description="Peptidase S9 prolyl oligopeptidase catalytic" evidence="7">
    <location>
        <begin position="317"/>
        <end position="541"/>
    </location>
</feature>
<evidence type="ECO:0000259" key="8">
    <source>
        <dbReference type="Pfam" id="PF02897"/>
    </source>
</evidence>
<dbReference type="GO" id="GO:0070012">
    <property type="term" value="F:oligopeptidase activity"/>
    <property type="evidence" value="ECO:0007669"/>
    <property type="project" value="TreeGrafter"/>
</dbReference>
<keyword evidence="5 6" id="KW-0720">Serine protease</keyword>
<dbReference type="GO" id="GO:0006508">
    <property type="term" value="P:proteolysis"/>
    <property type="evidence" value="ECO:0007669"/>
    <property type="project" value="UniProtKB-KW"/>
</dbReference>
<dbReference type="Gene3D" id="2.130.10.120">
    <property type="entry name" value="Prolyl oligopeptidase, N-terminal domain"/>
    <property type="match status" value="1"/>
</dbReference>
<dbReference type="Gene3D" id="3.40.50.1820">
    <property type="entry name" value="alpha/beta hydrolase"/>
    <property type="match status" value="1"/>
</dbReference>
<evidence type="ECO:0000256" key="5">
    <source>
        <dbReference type="ARBA" id="ARBA00022825"/>
    </source>
</evidence>
<name>A0AAE0KXK2_9CHLO</name>
<keyword evidence="3 6" id="KW-0645">Protease</keyword>
<evidence type="ECO:0000256" key="1">
    <source>
        <dbReference type="ARBA" id="ARBA00001070"/>
    </source>
</evidence>
<protein>
    <recommendedName>
        <fullName evidence="6">Prolyl endopeptidase</fullName>
        <ecNumber evidence="6">3.4.21.-</ecNumber>
    </recommendedName>
</protein>
<dbReference type="GO" id="GO:0004252">
    <property type="term" value="F:serine-type endopeptidase activity"/>
    <property type="evidence" value="ECO:0007669"/>
    <property type="project" value="UniProtKB-UniRule"/>
</dbReference>
<evidence type="ECO:0000259" key="7">
    <source>
        <dbReference type="Pfam" id="PF00326"/>
    </source>
</evidence>
<keyword evidence="4 6" id="KW-0378">Hydrolase</keyword>
<comment type="similarity">
    <text evidence="2 6">Belongs to the peptidase S9A family.</text>
</comment>
<dbReference type="PRINTS" id="PR00862">
    <property type="entry name" value="PROLIGOPTASE"/>
</dbReference>
<dbReference type="PANTHER" id="PTHR42881">
    <property type="entry name" value="PROLYL ENDOPEPTIDASE"/>
    <property type="match status" value="1"/>
</dbReference>
<sequence length="546" mass="61014">AYSWYSRGMRQGFFYNRYAPPASNVESLGTETDSNVDQQLWYHQVGTKQDEDILCYAIPEQPRWMIGAEVTDDGRYALLYLEEGCDPVNRLYYVDLNKCGGVTADFSKRVVKLVDDFRAQYSYVANEGERFVIKTTLQAPRYKLVEIEKLSQAGKPDSWRDLVPEAAGGAVLESAEACQGDALLLMYMQDVKHVLQLHSLRAGKLVKKFDIEIGCISSLNSRRTESEFFFKLSGFVTPGDVYRCDLADADPVPTLYRRTEVANISPEDFVSKQVFVMSKDGTRVPMFITHKKGLKLDGSNNTLLYGYGGFNISLTPNFSAARVVYMQHLNGVYVQANMRGGGEYGEEWHKAGIHEKKQNVFDDFQACAEWLIAEGYTKPSSLTIQGGSNGGLLVGACVNQRPELFGCAIAQVGVMDMLRFHKFTIGHAWCSDFGCSDEEKGFAYLYKYSPLHNIEVPDEPGLQYPSMLLLTGDHDDRVVPLHSLKCIAELQHTLCSSPHSAQRNPILIRVDTKSGHGAGKPTDKLIEEASQLYAFMANVTGAKWHP</sequence>
<dbReference type="SUPFAM" id="SSF53474">
    <property type="entry name" value="alpha/beta-Hydrolases"/>
    <property type="match status" value="1"/>
</dbReference>
<keyword evidence="10" id="KW-1185">Reference proteome</keyword>
<evidence type="ECO:0000313" key="9">
    <source>
        <dbReference type="EMBL" id="KAK3264229.1"/>
    </source>
</evidence>
<dbReference type="Pfam" id="PF02897">
    <property type="entry name" value="Peptidase_S9_N"/>
    <property type="match status" value="1"/>
</dbReference>
<dbReference type="InterPro" id="IPR001375">
    <property type="entry name" value="Peptidase_S9_cat"/>
</dbReference>
<comment type="caution">
    <text evidence="9">The sequence shown here is derived from an EMBL/GenBank/DDBJ whole genome shotgun (WGS) entry which is preliminary data.</text>
</comment>
<dbReference type="EC" id="3.4.21.-" evidence="6"/>
<evidence type="ECO:0000256" key="4">
    <source>
        <dbReference type="ARBA" id="ARBA00022801"/>
    </source>
</evidence>
<accession>A0AAE0KXK2</accession>
<gene>
    <name evidence="9" type="ORF">CYMTET_27016</name>
</gene>
<comment type="catalytic activity">
    <reaction evidence="1">
        <text>Hydrolysis of Pro-|-Xaa &gt;&gt; Ala-|-Xaa in oligopeptides.</text>
        <dbReference type="EC" id="3.4.21.26"/>
    </reaction>
</comment>
<dbReference type="InterPro" id="IPR029058">
    <property type="entry name" value="AB_hydrolase_fold"/>
</dbReference>
<organism evidence="9 10">
    <name type="scientific">Cymbomonas tetramitiformis</name>
    <dbReference type="NCBI Taxonomy" id="36881"/>
    <lineage>
        <taxon>Eukaryota</taxon>
        <taxon>Viridiplantae</taxon>
        <taxon>Chlorophyta</taxon>
        <taxon>Pyramimonadophyceae</taxon>
        <taxon>Pyramimonadales</taxon>
        <taxon>Pyramimonadaceae</taxon>
        <taxon>Cymbomonas</taxon>
    </lineage>
</organism>
<dbReference type="InterPro" id="IPR023302">
    <property type="entry name" value="Pept_S9A_N"/>
</dbReference>
<proteinExistence type="inferred from homology"/>
<dbReference type="InterPro" id="IPR051167">
    <property type="entry name" value="Prolyl_oligopep/macrocyclase"/>
</dbReference>
<dbReference type="SUPFAM" id="SSF50993">
    <property type="entry name" value="Peptidase/esterase 'gauge' domain"/>
    <property type="match status" value="1"/>
</dbReference>
<dbReference type="GO" id="GO:0005829">
    <property type="term" value="C:cytosol"/>
    <property type="evidence" value="ECO:0007669"/>
    <property type="project" value="TreeGrafter"/>
</dbReference>
<dbReference type="PANTHER" id="PTHR42881:SF2">
    <property type="entry name" value="PROLYL ENDOPEPTIDASE"/>
    <property type="match status" value="1"/>
</dbReference>
<evidence type="ECO:0000256" key="3">
    <source>
        <dbReference type="ARBA" id="ARBA00022670"/>
    </source>
</evidence>
<feature type="domain" description="Peptidase S9A N-terminal" evidence="8">
    <location>
        <begin position="10"/>
        <end position="249"/>
    </location>
</feature>
<evidence type="ECO:0000256" key="6">
    <source>
        <dbReference type="RuleBase" id="RU368024"/>
    </source>
</evidence>
<dbReference type="FunFam" id="3.40.50.1820:FF:000005">
    <property type="entry name" value="Prolyl endopeptidase"/>
    <property type="match status" value="1"/>
</dbReference>
<dbReference type="EMBL" id="LGRX02014710">
    <property type="protein sequence ID" value="KAK3264229.1"/>
    <property type="molecule type" value="Genomic_DNA"/>
</dbReference>
<evidence type="ECO:0000256" key="2">
    <source>
        <dbReference type="ARBA" id="ARBA00005228"/>
    </source>
</evidence>
<reference evidence="9 10" key="1">
    <citation type="journal article" date="2015" name="Genome Biol. Evol.">
        <title>Comparative Genomics of a Bacterivorous Green Alga Reveals Evolutionary Causalities and Consequences of Phago-Mixotrophic Mode of Nutrition.</title>
        <authorList>
            <person name="Burns J.A."/>
            <person name="Paasch A."/>
            <person name="Narechania A."/>
            <person name="Kim E."/>
        </authorList>
    </citation>
    <scope>NUCLEOTIDE SEQUENCE [LARGE SCALE GENOMIC DNA]</scope>
    <source>
        <strain evidence="9 10">PLY_AMNH</strain>
    </source>
</reference>
<dbReference type="InterPro" id="IPR002470">
    <property type="entry name" value="Peptidase_S9A"/>
</dbReference>
<evidence type="ECO:0000313" key="10">
    <source>
        <dbReference type="Proteomes" id="UP001190700"/>
    </source>
</evidence>
<dbReference type="Pfam" id="PF00326">
    <property type="entry name" value="Peptidase_S9"/>
    <property type="match status" value="1"/>
</dbReference>
<feature type="non-terminal residue" evidence="9">
    <location>
        <position position="1"/>
    </location>
</feature>